<dbReference type="OMA" id="HIELYQM"/>
<protein>
    <recommendedName>
        <fullName evidence="3">NADP-dependent oxidoreductase domain-containing protein</fullName>
    </recommendedName>
</protein>
<dbReference type="InterPro" id="IPR020471">
    <property type="entry name" value="AKR"/>
</dbReference>
<accession>A0A161ZJF3</accession>
<evidence type="ECO:0000256" key="1">
    <source>
        <dbReference type="ARBA" id="ARBA00022857"/>
    </source>
</evidence>
<dbReference type="PANTHER" id="PTHR43364">
    <property type="entry name" value="NADH-SPECIFIC METHYLGLYOXAL REDUCTASE-RELATED"/>
    <property type="match status" value="1"/>
</dbReference>
<evidence type="ECO:0000313" key="4">
    <source>
        <dbReference type="EMBL" id="KZM87122.1"/>
    </source>
</evidence>
<feature type="domain" description="NADP-dependent oxidoreductase" evidence="3">
    <location>
        <begin position="76"/>
        <end position="407"/>
    </location>
</feature>
<dbReference type="Gene3D" id="3.20.20.100">
    <property type="entry name" value="NADP-dependent oxidoreductase domain"/>
    <property type="match status" value="1"/>
</dbReference>
<keyword evidence="1" id="KW-0521">NADP</keyword>
<evidence type="ECO:0000313" key="5">
    <source>
        <dbReference type="EMBL" id="WOH08584.1"/>
    </source>
</evidence>
<dbReference type="EMBL" id="LNRQ01000007">
    <property type="protein sequence ID" value="KZM87122.1"/>
    <property type="molecule type" value="Genomic_DNA"/>
</dbReference>
<dbReference type="AlphaFoldDB" id="A0A161ZJF3"/>
<sequence>MATCGSSFVISASSPKNTHTTRISSLRILTRPLYTSQNKLRPYNFRKNSVQVSAKYARNEALQYRKVGDSDLEISEITLGTMTFGEQNTEKEAHEMLSYSFEQGINALDTAEAYPIPMKKETQGRTDLYIGNWLKSQPRDKVILATKVCGYSERSSYLRDNAKVLRVDAENIKESVEKSLKRLKTDYIDLLQIHWPDRYVALFGEFFYDPLKWRPSIPFVEQLLAFKELIDEGKVRYIGVSNETSYGVMEFVHAAKVGLPKIVSIQNSYSLLVRCKFEADLVEVCHPNNCNVGLLCYSPLAGGALSGKYLDLNSEASKKGRMNLFPGYMERYNKSAAKEATMKYIEMAKKHGLTPVQLALGFARDRPFMTSSIIGATSLDQLKEDIDAFLTVERPLPAEVMADIEDIFKRYKDPAIL</sequence>
<dbReference type="PRINTS" id="PR00069">
    <property type="entry name" value="ALDKETRDTASE"/>
</dbReference>
<dbReference type="FunFam" id="3.20.20.100:FF:000005">
    <property type="entry name" value="NADP(H)-dependent aldo-keto reductase"/>
    <property type="match status" value="1"/>
</dbReference>
<dbReference type="EMBL" id="CP093349">
    <property type="protein sequence ID" value="WOH08584.1"/>
    <property type="molecule type" value="Genomic_DNA"/>
</dbReference>
<dbReference type="CDD" id="cd19094">
    <property type="entry name" value="AKR_Tas-like"/>
    <property type="match status" value="1"/>
</dbReference>
<dbReference type="KEGG" id="dcr:108193260"/>
<keyword evidence="6" id="KW-1185">Reference proteome</keyword>
<dbReference type="InterPro" id="IPR023210">
    <property type="entry name" value="NADP_OxRdtase_dom"/>
</dbReference>
<dbReference type="SUPFAM" id="SSF51430">
    <property type="entry name" value="NAD(P)-linked oxidoreductase"/>
    <property type="match status" value="1"/>
</dbReference>
<dbReference type="GO" id="GO:0016491">
    <property type="term" value="F:oxidoreductase activity"/>
    <property type="evidence" value="ECO:0007669"/>
    <property type="project" value="UniProtKB-KW"/>
</dbReference>
<reference evidence="5" key="2">
    <citation type="submission" date="2022-03" db="EMBL/GenBank/DDBJ databases">
        <title>Draft title - Genomic analysis of global carrot germplasm unveils the trajectory of domestication and the origin of high carotenoid orange carrot.</title>
        <authorList>
            <person name="Iorizzo M."/>
            <person name="Ellison S."/>
            <person name="Senalik D."/>
            <person name="Macko-Podgorni A."/>
            <person name="Grzebelus D."/>
            <person name="Bostan H."/>
            <person name="Rolling W."/>
            <person name="Curaba J."/>
            <person name="Simon P."/>
        </authorList>
    </citation>
    <scope>NUCLEOTIDE SEQUENCE</scope>
    <source>
        <tissue evidence="5">Leaf</tissue>
    </source>
</reference>
<dbReference type="Proteomes" id="UP000077755">
    <property type="component" value="Chromosome 7"/>
</dbReference>
<dbReference type="InterPro" id="IPR050523">
    <property type="entry name" value="AKR_Detox_Biosynth"/>
</dbReference>
<proteinExistence type="predicted"/>
<gene>
    <name evidence="4" type="ORF">DCAR_024256</name>
    <name evidence="5" type="ORF">DCAR_0728028</name>
</gene>
<dbReference type="InterPro" id="IPR036812">
    <property type="entry name" value="NAD(P)_OxRdtase_dom_sf"/>
</dbReference>
<evidence type="ECO:0000259" key="3">
    <source>
        <dbReference type="Pfam" id="PF00248"/>
    </source>
</evidence>
<dbReference type="PANTHER" id="PTHR43364:SF4">
    <property type="entry name" value="NAD(P)-LINKED OXIDOREDUCTASE SUPERFAMILY PROTEIN"/>
    <property type="match status" value="1"/>
</dbReference>
<dbReference type="Pfam" id="PF00248">
    <property type="entry name" value="Aldo_ket_red"/>
    <property type="match status" value="1"/>
</dbReference>
<name>A0A161ZJF3_DAUCS</name>
<dbReference type="STRING" id="79200.A0A161ZJF3"/>
<organism evidence="4">
    <name type="scientific">Daucus carota subsp. sativus</name>
    <name type="common">Carrot</name>
    <dbReference type="NCBI Taxonomy" id="79200"/>
    <lineage>
        <taxon>Eukaryota</taxon>
        <taxon>Viridiplantae</taxon>
        <taxon>Streptophyta</taxon>
        <taxon>Embryophyta</taxon>
        <taxon>Tracheophyta</taxon>
        <taxon>Spermatophyta</taxon>
        <taxon>Magnoliopsida</taxon>
        <taxon>eudicotyledons</taxon>
        <taxon>Gunneridae</taxon>
        <taxon>Pentapetalae</taxon>
        <taxon>asterids</taxon>
        <taxon>campanulids</taxon>
        <taxon>Apiales</taxon>
        <taxon>Apiaceae</taxon>
        <taxon>Apioideae</taxon>
        <taxon>Scandiceae</taxon>
        <taxon>Daucinae</taxon>
        <taxon>Daucus</taxon>
        <taxon>Daucus sect. Daucus</taxon>
    </lineage>
</organism>
<evidence type="ECO:0000256" key="2">
    <source>
        <dbReference type="ARBA" id="ARBA00023002"/>
    </source>
</evidence>
<keyword evidence="2" id="KW-0560">Oxidoreductase</keyword>
<evidence type="ECO:0000313" key="6">
    <source>
        <dbReference type="Proteomes" id="UP000077755"/>
    </source>
</evidence>
<reference evidence="4" key="1">
    <citation type="journal article" date="2016" name="Nat. Genet.">
        <title>A high-quality carrot genome assembly provides new insights into carotenoid accumulation and asterid genome evolution.</title>
        <authorList>
            <person name="Iorizzo M."/>
            <person name="Ellison S."/>
            <person name="Senalik D."/>
            <person name="Zeng P."/>
            <person name="Satapoomin P."/>
            <person name="Huang J."/>
            <person name="Bowman M."/>
            <person name="Iovene M."/>
            <person name="Sanseverino W."/>
            <person name="Cavagnaro P."/>
            <person name="Yildiz M."/>
            <person name="Macko-Podgorni A."/>
            <person name="Moranska E."/>
            <person name="Grzebelus E."/>
            <person name="Grzebelus D."/>
            <person name="Ashrafi H."/>
            <person name="Zheng Z."/>
            <person name="Cheng S."/>
            <person name="Spooner D."/>
            <person name="Van Deynze A."/>
            <person name="Simon P."/>
        </authorList>
    </citation>
    <scope>NUCLEOTIDE SEQUENCE [LARGE SCALE GENOMIC DNA]</scope>
    <source>
        <tissue evidence="4">Leaf</tissue>
    </source>
</reference>
<dbReference type="OrthoDB" id="2310150at2759"/>
<dbReference type="Gramene" id="KZM87122">
    <property type="protein sequence ID" value="KZM87122"/>
    <property type="gene ID" value="DCAR_024256"/>
</dbReference>